<dbReference type="AlphaFoldDB" id="A0AAP0EX61"/>
<organism evidence="1 2">
    <name type="scientific">Stephania cephalantha</name>
    <dbReference type="NCBI Taxonomy" id="152367"/>
    <lineage>
        <taxon>Eukaryota</taxon>
        <taxon>Viridiplantae</taxon>
        <taxon>Streptophyta</taxon>
        <taxon>Embryophyta</taxon>
        <taxon>Tracheophyta</taxon>
        <taxon>Spermatophyta</taxon>
        <taxon>Magnoliopsida</taxon>
        <taxon>Ranunculales</taxon>
        <taxon>Menispermaceae</taxon>
        <taxon>Menispermoideae</taxon>
        <taxon>Cissampelideae</taxon>
        <taxon>Stephania</taxon>
    </lineage>
</organism>
<comment type="caution">
    <text evidence="1">The sequence shown here is derived from an EMBL/GenBank/DDBJ whole genome shotgun (WGS) entry which is preliminary data.</text>
</comment>
<sequence length="99" mass="11425">MPPLSDGLPISFSPVDQLAAEGVVRVSTDYNFLFNFNRIFMAAMWKREPLDKYHTCEKVLCKDIVVHMDTDGIWRLALTDDNPHVVVFRKLEMEQINAI</sequence>
<evidence type="ECO:0000313" key="1">
    <source>
        <dbReference type="EMBL" id="KAK9101331.1"/>
    </source>
</evidence>
<dbReference type="Proteomes" id="UP001419268">
    <property type="component" value="Unassembled WGS sequence"/>
</dbReference>
<dbReference type="EMBL" id="JBBNAG010000010">
    <property type="protein sequence ID" value="KAK9101331.1"/>
    <property type="molecule type" value="Genomic_DNA"/>
</dbReference>
<dbReference type="Gene3D" id="2.80.10.50">
    <property type="match status" value="1"/>
</dbReference>
<protein>
    <submittedName>
        <fullName evidence="1">Uncharacterized protein</fullName>
    </submittedName>
</protein>
<proteinExistence type="predicted"/>
<evidence type="ECO:0000313" key="2">
    <source>
        <dbReference type="Proteomes" id="UP001419268"/>
    </source>
</evidence>
<keyword evidence="2" id="KW-1185">Reference proteome</keyword>
<name>A0AAP0EX61_9MAGN</name>
<reference evidence="1 2" key="1">
    <citation type="submission" date="2024-01" db="EMBL/GenBank/DDBJ databases">
        <title>Genome assemblies of Stephania.</title>
        <authorList>
            <person name="Yang L."/>
        </authorList>
    </citation>
    <scope>NUCLEOTIDE SEQUENCE [LARGE SCALE GENOMIC DNA]</scope>
    <source>
        <strain evidence="1">JXDWG</strain>
        <tissue evidence="1">Leaf</tissue>
    </source>
</reference>
<accession>A0AAP0EX61</accession>
<gene>
    <name evidence="1" type="ORF">Scep_024761</name>
</gene>
<dbReference type="SUPFAM" id="SSF50386">
    <property type="entry name" value="STI-like"/>
    <property type="match status" value="1"/>
</dbReference>
<dbReference type="InterPro" id="IPR011065">
    <property type="entry name" value="Kunitz_inhibitor_STI-like_sf"/>
</dbReference>